<proteinExistence type="predicted"/>
<name>A0A0B4CHC1_9CAUL</name>
<dbReference type="AlphaFoldDB" id="A0A0B4CHC1"/>
<sequence>MSQNQKPNDTDSAIGRNLAALRRERRVTQQDLGDALGVTFQQIQKYERGSNRLSAGRLLDAARYFRVPVAQFYEGVAASADLPAAISDPVLAEDIASLTGYFLRLPAEQRRAVLSLVDGLAARSTAA</sequence>
<evidence type="ECO:0000313" key="3">
    <source>
        <dbReference type="Proteomes" id="UP000031166"/>
    </source>
</evidence>
<dbReference type="SMART" id="SM00530">
    <property type="entry name" value="HTH_XRE"/>
    <property type="match status" value="1"/>
</dbReference>
<organism evidence="2 3">
    <name type="scientific">Brevundimonas nasdae</name>
    <dbReference type="NCBI Taxonomy" id="172043"/>
    <lineage>
        <taxon>Bacteria</taxon>
        <taxon>Pseudomonadati</taxon>
        <taxon>Pseudomonadota</taxon>
        <taxon>Alphaproteobacteria</taxon>
        <taxon>Caulobacterales</taxon>
        <taxon>Caulobacteraceae</taxon>
        <taxon>Brevundimonas</taxon>
    </lineage>
</organism>
<dbReference type="InterPro" id="IPR001387">
    <property type="entry name" value="Cro/C1-type_HTH"/>
</dbReference>
<comment type="caution">
    <text evidence="2">The sequence shown here is derived from an EMBL/GenBank/DDBJ whole genome shotgun (WGS) entry which is preliminary data.</text>
</comment>
<dbReference type="SUPFAM" id="SSF47413">
    <property type="entry name" value="lambda repressor-like DNA-binding domains"/>
    <property type="match status" value="1"/>
</dbReference>
<feature type="domain" description="HTH cro/C1-type" evidence="1">
    <location>
        <begin position="18"/>
        <end position="72"/>
    </location>
</feature>
<dbReference type="Proteomes" id="UP000031166">
    <property type="component" value="Unassembled WGS sequence"/>
</dbReference>
<evidence type="ECO:0000313" key="2">
    <source>
        <dbReference type="EMBL" id="KIC55872.1"/>
    </source>
</evidence>
<dbReference type="STRING" id="172043.RM53_14200"/>
<dbReference type="PROSITE" id="PS50943">
    <property type="entry name" value="HTH_CROC1"/>
    <property type="match status" value="1"/>
</dbReference>
<dbReference type="Pfam" id="PF01381">
    <property type="entry name" value="HTH_3"/>
    <property type="match status" value="1"/>
</dbReference>
<accession>A0A0B4CHC1</accession>
<dbReference type="Gene3D" id="1.10.260.40">
    <property type="entry name" value="lambda repressor-like DNA-binding domains"/>
    <property type="match status" value="1"/>
</dbReference>
<dbReference type="RefSeq" id="WP_039247761.1">
    <property type="nucleotide sequence ID" value="NZ_JWSY01000028.1"/>
</dbReference>
<dbReference type="InterPro" id="IPR010982">
    <property type="entry name" value="Lambda_DNA-bd_dom_sf"/>
</dbReference>
<evidence type="ECO:0000259" key="1">
    <source>
        <dbReference type="PROSITE" id="PS50943"/>
    </source>
</evidence>
<gene>
    <name evidence="2" type="ORF">RM53_14200</name>
</gene>
<dbReference type="CDD" id="cd00093">
    <property type="entry name" value="HTH_XRE"/>
    <property type="match status" value="1"/>
</dbReference>
<protein>
    <recommendedName>
        <fullName evidence="1">HTH cro/C1-type domain-containing protein</fullName>
    </recommendedName>
</protein>
<dbReference type="EMBL" id="JWSY01000028">
    <property type="protein sequence ID" value="KIC55872.1"/>
    <property type="molecule type" value="Genomic_DNA"/>
</dbReference>
<reference evidence="2 3" key="1">
    <citation type="submission" date="2014-12" db="EMBL/GenBank/DDBJ databases">
        <title>Genome sequencing of Brevundimonas nasdae TPW30.</title>
        <authorList>
            <person name="Tan P.W."/>
            <person name="Chan K.-G."/>
        </authorList>
    </citation>
    <scope>NUCLEOTIDE SEQUENCE [LARGE SCALE GENOMIC DNA]</scope>
    <source>
        <strain evidence="2 3">TPW30</strain>
    </source>
</reference>
<dbReference type="GO" id="GO:0003677">
    <property type="term" value="F:DNA binding"/>
    <property type="evidence" value="ECO:0007669"/>
    <property type="project" value="InterPro"/>
</dbReference>